<feature type="compositionally biased region" description="Polar residues" evidence="1">
    <location>
        <begin position="7"/>
        <end position="21"/>
    </location>
</feature>
<dbReference type="InterPro" id="IPR019600">
    <property type="entry name" value="Hemin_uptake_protein_HemP"/>
</dbReference>
<comment type="caution">
    <text evidence="2">The sequence shown here is derived from an EMBL/GenBank/DDBJ whole genome shotgun (WGS) entry which is preliminary data.</text>
</comment>
<feature type="region of interest" description="Disordered" evidence="1">
    <location>
        <begin position="1"/>
        <end position="21"/>
    </location>
</feature>
<reference evidence="2 3" key="1">
    <citation type="submission" date="2020-06" db="EMBL/GenBank/DDBJ databases">
        <title>Sulfitobacter algicola sp. nov., isolated from green algae.</title>
        <authorList>
            <person name="Wang C."/>
        </authorList>
    </citation>
    <scope>NUCLEOTIDE SEQUENCE [LARGE SCALE GENOMIC DNA]</scope>
    <source>
        <strain evidence="2 3">1151</strain>
    </source>
</reference>
<protein>
    <submittedName>
        <fullName evidence="2">Hemin uptake protein HemP</fullName>
    </submittedName>
</protein>
<dbReference type="Pfam" id="PF10636">
    <property type="entry name" value="hemP"/>
    <property type="match status" value="1"/>
</dbReference>
<dbReference type="Gene3D" id="2.10.70.10">
    <property type="entry name" value="Complement Module, domain 1"/>
    <property type="match status" value="1"/>
</dbReference>
<evidence type="ECO:0000313" key="3">
    <source>
        <dbReference type="Proteomes" id="UP000777935"/>
    </source>
</evidence>
<sequence>MKPTSFEIAQTTDRPQSLPSYNARSLVGDGVQAHIVLDNQLYVLRITRAGKLILTK</sequence>
<dbReference type="EMBL" id="JABUFE010000002">
    <property type="protein sequence ID" value="NSX54276.1"/>
    <property type="molecule type" value="Genomic_DNA"/>
</dbReference>
<proteinExistence type="predicted"/>
<evidence type="ECO:0000256" key="1">
    <source>
        <dbReference type="SAM" id="MobiDB-lite"/>
    </source>
</evidence>
<organism evidence="2 3">
    <name type="scientific">Parasulfitobacter algicola</name>
    <dbReference type="NCBI Taxonomy" id="2614809"/>
    <lineage>
        <taxon>Bacteria</taxon>
        <taxon>Pseudomonadati</taxon>
        <taxon>Pseudomonadota</taxon>
        <taxon>Alphaproteobacteria</taxon>
        <taxon>Rhodobacterales</taxon>
        <taxon>Roseobacteraceae</taxon>
        <taxon>Parasulfitobacter</taxon>
    </lineage>
</organism>
<dbReference type="RefSeq" id="WP_174136319.1">
    <property type="nucleotide sequence ID" value="NZ_JABUFE010000002.1"/>
</dbReference>
<evidence type="ECO:0000313" key="2">
    <source>
        <dbReference type="EMBL" id="NSX54276.1"/>
    </source>
</evidence>
<gene>
    <name evidence="2" type="ORF">HRQ87_05635</name>
</gene>
<name>A0ABX2IVG8_9RHOB</name>
<accession>A0ABX2IVG8</accession>
<keyword evidence="3" id="KW-1185">Reference proteome</keyword>
<dbReference type="Proteomes" id="UP000777935">
    <property type="component" value="Unassembled WGS sequence"/>
</dbReference>